<evidence type="ECO:0000256" key="2">
    <source>
        <dbReference type="PROSITE-ProRule" id="PRU00708"/>
    </source>
</evidence>
<evidence type="ECO:0000313" key="4">
    <source>
        <dbReference type="Proteomes" id="UP000516437"/>
    </source>
</evidence>
<keyword evidence="1" id="KW-0677">Repeat</keyword>
<evidence type="ECO:0000256" key="1">
    <source>
        <dbReference type="ARBA" id="ARBA00022737"/>
    </source>
</evidence>
<feature type="repeat" description="PPR" evidence="2">
    <location>
        <begin position="22"/>
        <end position="56"/>
    </location>
</feature>
<reference evidence="3 4" key="1">
    <citation type="journal article" date="2019" name="Plant Biotechnol. J.">
        <title>The red bayberry genome and genetic basis of sex determination.</title>
        <authorList>
            <person name="Jia H.M."/>
            <person name="Jia H.J."/>
            <person name="Cai Q.L."/>
            <person name="Wang Y."/>
            <person name="Zhao H.B."/>
            <person name="Yang W.F."/>
            <person name="Wang G.Y."/>
            <person name="Li Y.H."/>
            <person name="Zhan D.L."/>
            <person name="Shen Y.T."/>
            <person name="Niu Q.F."/>
            <person name="Chang L."/>
            <person name="Qiu J."/>
            <person name="Zhao L."/>
            <person name="Xie H.B."/>
            <person name="Fu W.Y."/>
            <person name="Jin J."/>
            <person name="Li X.W."/>
            <person name="Jiao Y."/>
            <person name="Zhou C.C."/>
            <person name="Tu T."/>
            <person name="Chai C.Y."/>
            <person name="Gao J.L."/>
            <person name="Fan L.J."/>
            <person name="van de Weg E."/>
            <person name="Wang J.Y."/>
            <person name="Gao Z.S."/>
        </authorList>
    </citation>
    <scope>NUCLEOTIDE SEQUENCE [LARGE SCALE GENOMIC DNA]</scope>
    <source>
        <tissue evidence="3">Leaves</tissue>
    </source>
</reference>
<accession>A0A6A1V265</accession>
<dbReference type="AlphaFoldDB" id="A0A6A1V265"/>
<dbReference type="InterPro" id="IPR046960">
    <property type="entry name" value="PPR_At4g14850-like_plant"/>
</dbReference>
<protein>
    <recommendedName>
        <fullName evidence="5">Pentatricopeptide repeat-containing protein</fullName>
    </recommendedName>
</protein>
<evidence type="ECO:0008006" key="5">
    <source>
        <dbReference type="Google" id="ProtNLM"/>
    </source>
</evidence>
<dbReference type="Proteomes" id="UP000516437">
    <property type="component" value="Chromosome 7"/>
</dbReference>
<dbReference type="GO" id="GO:0003723">
    <property type="term" value="F:RNA binding"/>
    <property type="evidence" value="ECO:0007669"/>
    <property type="project" value="InterPro"/>
</dbReference>
<dbReference type="PANTHER" id="PTHR47926">
    <property type="entry name" value="PENTATRICOPEPTIDE REPEAT-CONTAINING PROTEIN"/>
    <property type="match status" value="1"/>
</dbReference>
<proteinExistence type="predicted"/>
<organism evidence="3 4">
    <name type="scientific">Morella rubra</name>
    <name type="common">Chinese bayberry</name>
    <dbReference type="NCBI Taxonomy" id="262757"/>
    <lineage>
        <taxon>Eukaryota</taxon>
        <taxon>Viridiplantae</taxon>
        <taxon>Streptophyta</taxon>
        <taxon>Embryophyta</taxon>
        <taxon>Tracheophyta</taxon>
        <taxon>Spermatophyta</taxon>
        <taxon>Magnoliopsida</taxon>
        <taxon>eudicotyledons</taxon>
        <taxon>Gunneridae</taxon>
        <taxon>Pentapetalae</taxon>
        <taxon>rosids</taxon>
        <taxon>fabids</taxon>
        <taxon>Fagales</taxon>
        <taxon>Myricaceae</taxon>
        <taxon>Morella</taxon>
    </lineage>
</organism>
<dbReference type="InterPro" id="IPR002885">
    <property type="entry name" value="PPR_rpt"/>
</dbReference>
<keyword evidence="4" id="KW-1185">Reference proteome</keyword>
<dbReference type="OrthoDB" id="9990610at2759"/>
<name>A0A6A1V265_9ROSI</name>
<dbReference type="Gene3D" id="1.25.40.10">
    <property type="entry name" value="Tetratricopeptide repeat domain"/>
    <property type="match status" value="1"/>
</dbReference>
<dbReference type="GO" id="GO:0009451">
    <property type="term" value="P:RNA modification"/>
    <property type="evidence" value="ECO:0007669"/>
    <property type="project" value="InterPro"/>
</dbReference>
<dbReference type="NCBIfam" id="TIGR00756">
    <property type="entry name" value="PPR"/>
    <property type="match status" value="1"/>
</dbReference>
<evidence type="ECO:0000313" key="3">
    <source>
        <dbReference type="EMBL" id="KAB1206098.1"/>
    </source>
</evidence>
<dbReference type="Pfam" id="PF01535">
    <property type="entry name" value="PPR"/>
    <property type="match status" value="2"/>
</dbReference>
<dbReference type="EMBL" id="RXIC02000025">
    <property type="protein sequence ID" value="KAB1206098.1"/>
    <property type="molecule type" value="Genomic_DNA"/>
</dbReference>
<comment type="caution">
    <text evidence="3">The sequence shown here is derived from an EMBL/GenBank/DDBJ whole genome shotgun (WGS) entry which is preliminary data.</text>
</comment>
<sequence length="75" mass="7982">MYCKCRSIKSAESVFMTMTSKNVVSWTAMLVGYGQNGYSEEAIRTFCKSGMRGVGMGGAGDVVCYTSGDGLIQSS</sequence>
<gene>
    <name evidence="3" type="ORF">CJ030_MR7G006002</name>
</gene>
<dbReference type="InterPro" id="IPR011990">
    <property type="entry name" value="TPR-like_helical_dom_sf"/>
</dbReference>
<dbReference type="PROSITE" id="PS51375">
    <property type="entry name" value="PPR"/>
    <property type="match status" value="1"/>
</dbReference>